<proteinExistence type="predicted"/>
<dbReference type="GO" id="GO:0007165">
    <property type="term" value="P:signal transduction"/>
    <property type="evidence" value="ECO:0007669"/>
    <property type="project" value="InterPro"/>
</dbReference>
<dbReference type="InterPro" id="IPR000198">
    <property type="entry name" value="RhoGAP_dom"/>
</dbReference>
<dbReference type="Proteomes" id="UP001221898">
    <property type="component" value="Unassembled WGS sequence"/>
</dbReference>
<feature type="region of interest" description="Disordered" evidence="1">
    <location>
        <begin position="51"/>
        <end position="80"/>
    </location>
</feature>
<sequence>MPWLLALTTEFAGSSGQADLSEASVLPDVAPVVVQRLTEALERQGLESDSLYRMPSGVSGPLELRQALDTGPDRMANGHP</sequence>
<dbReference type="InterPro" id="IPR008936">
    <property type="entry name" value="Rho_GTPase_activation_prot"/>
</dbReference>
<accession>A0AAD7VZX9</accession>
<gene>
    <name evidence="3" type="ORF">AAFF_G00330780</name>
</gene>
<evidence type="ECO:0000256" key="1">
    <source>
        <dbReference type="SAM" id="MobiDB-lite"/>
    </source>
</evidence>
<dbReference type="PROSITE" id="PS50238">
    <property type="entry name" value="RHOGAP"/>
    <property type="match status" value="1"/>
</dbReference>
<evidence type="ECO:0000313" key="4">
    <source>
        <dbReference type="Proteomes" id="UP001221898"/>
    </source>
</evidence>
<dbReference type="AlphaFoldDB" id="A0AAD7VZX9"/>
<reference evidence="3" key="1">
    <citation type="journal article" date="2023" name="Science">
        <title>Genome structures resolve the early diversification of teleost fishes.</title>
        <authorList>
            <person name="Parey E."/>
            <person name="Louis A."/>
            <person name="Montfort J."/>
            <person name="Bouchez O."/>
            <person name="Roques C."/>
            <person name="Iampietro C."/>
            <person name="Lluch J."/>
            <person name="Castinel A."/>
            <person name="Donnadieu C."/>
            <person name="Desvignes T."/>
            <person name="Floi Bucao C."/>
            <person name="Jouanno E."/>
            <person name="Wen M."/>
            <person name="Mejri S."/>
            <person name="Dirks R."/>
            <person name="Jansen H."/>
            <person name="Henkel C."/>
            <person name="Chen W.J."/>
            <person name="Zahm M."/>
            <person name="Cabau C."/>
            <person name="Klopp C."/>
            <person name="Thompson A.W."/>
            <person name="Robinson-Rechavi M."/>
            <person name="Braasch I."/>
            <person name="Lecointre G."/>
            <person name="Bobe J."/>
            <person name="Postlethwait J.H."/>
            <person name="Berthelot C."/>
            <person name="Roest Crollius H."/>
            <person name="Guiguen Y."/>
        </authorList>
    </citation>
    <scope>NUCLEOTIDE SEQUENCE</scope>
    <source>
        <strain evidence="3">NC1722</strain>
    </source>
</reference>
<evidence type="ECO:0000313" key="3">
    <source>
        <dbReference type="EMBL" id="KAJ8367116.1"/>
    </source>
</evidence>
<keyword evidence="4" id="KW-1185">Reference proteome</keyword>
<dbReference type="EMBL" id="JAINUG010000503">
    <property type="protein sequence ID" value="KAJ8367116.1"/>
    <property type="molecule type" value="Genomic_DNA"/>
</dbReference>
<dbReference type="SUPFAM" id="SSF48350">
    <property type="entry name" value="GTPase activation domain, GAP"/>
    <property type="match status" value="1"/>
</dbReference>
<protein>
    <recommendedName>
        <fullName evidence="2">Rho-GAP domain-containing protein</fullName>
    </recommendedName>
</protein>
<evidence type="ECO:0000259" key="2">
    <source>
        <dbReference type="PROSITE" id="PS50238"/>
    </source>
</evidence>
<organism evidence="3 4">
    <name type="scientific">Aldrovandia affinis</name>
    <dbReference type="NCBI Taxonomy" id="143900"/>
    <lineage>
        <taxon>Eukaryota</taxon>
        <taxon>Metazoa</taxon>
        <taxon>Chordata</taxon>
        <taxon>Craniata</taxon>
        <taxon>Vertebrata</taxon>
        <taxon>Euteleostomi</taxon>
        <taxon>Actinopterygii</taxon>
        <taxon>Neopterygii</taxon>
        <taxon>Teleostei</taxon>
        <taxon>Notacanthiformes</taxon>
        <taxon>Halosauridae</taxon>
        <taxon>Aldrovandia</taxon>
    </lineage>
</organism>
<dbReference type="Gene3D" id="1.10.555.10">
    <property type="entry name" value="Rho GTPase activation protein"/>
    <property type="match status" value="1"/>
</dbReference>
<feature type="domain" description="Rho-GAP" evidence="2">
    <location>
        <begin position="18"/>
        <end position="80"/>
    </location>
</feature>
<name>A0AAD7VZX9_9TELE</name>
<comment type="caution">
    <text evidence="3">The sequence shown here is derived from an EMBL/GenBank/DDBJ whole genome shotgun (WGS) entry which is preliminary data.</text>
</comment>